<dbReference type="InterPro" id="IPR050054">
    <property type="entry name" value="UPRTase/APRTase"/>
</dbReference>
<keyword evidence="15" id="KW-1185">Reference proteome</keyword>
<dbReference type="GO" id="GO:0002055">
    <property type="term" value="F:adenine binding"/>
    <property type="evidence" value="ECO:0007669"/>
    <property type="project" value="TreeGrafter"/>
</dbReference>
<evidence type="ECO:0000313" key="15">
    <source>
        <dbReference type="Proteomes" id="UP000663792"/>
    </source>
</evidence>
<dbReference type="RefSeq" id="WP_205259955.1">
    <property type="nucleotide sequence ID" value="NZ_JAERWK010000008.1"/>
</dbReference>
<dbReference type="Pfam" id="PF00156">
    <property type="entry name" value="Pribosyltran"/>
    <property type="match status" value="1"/>
</dbReference>
<name>A0A938YBZ4_9ACTN</name>
<dbReference type="FunFam" id="3.40.50.2020:FF:000004">
    <property type="entry name" value="Adenine phosphoribosyltransferase"/>
    <property type="match status" value="1"/>
</dbReference>
<dbReference type="InterPro" id="IPR029057">
    <property type="entry name" value="PRTase-like"/>
</dbReference>
<dbReference type="NCBIfam" id="NF002636">
    <property type="entry name" value="PRK02304.1-5"/>
    <property type="match status" value="1"/>
</dbReference>
<keyword evidence="10 12" id="KW-0808">Transferase</keyword>
<evidence type="ECO:0000256" key="7">
    <source>
        <dbReference type="ARBA" id="ARBA00011893"/>
    </source>
</evidence>
<dbReference type="SUPFAM" id="SSF53271">
    <property type="entry name" value="PRTase-like"/>
    <property type="match status" value="1"/>
</dbReference>
<evidence type="ECO:0000256" key="2">
    <source>
        <dbReference type="ARBA" id="ARBA00003968"/>
    </source>
</evidence>
<evidence type="ECO:0000256" key="10">
    <source>
        <dbReference type="ARBA" id="ARBA00022679"/>
    </source>
</evidence>
<sequence length="189" mass="19254">MSNHPAGPGAATPDALAAAGAALDRLTRVQADFPIPGVLFRDLTPVLADRDALAALAHALAGAQPDIDLVAGLESRGFLLAAAVAMVLDTGVLAVRKPGKLPGDILSEEYALEYGSARLEIHPHDVPDRARVLVVDDVLATGGTAGAACRLVRRAGGIPAGVAVAVELTAFPGRRALGDVPVLALRSWA</sequence>
<evidence type="ECO:0000259" key="13">
    <source>
        <dbReference type="Pfam" id="PF00156"/>
    </source>
</evidence>
<reference evidence="14" key="1">
    <citation type="submission" date="2021-01" db="EMBL/GenBank/DDBJ databases">
        <title>YIM 132084 draft genome.</title>
        <authorList>
            <person name="An D."/>
        </authorList>
    </citation>
    <scope>NUCLEOTIDE SEQUENCE</scope>
    <source>
        <strain evidence="14">YIM 132084</strain>
    </source>
</reference>
<evidence type="ECO:0000256" key="12">
    <source>
        <dbReference type="HAMAP-Rule" id="MF_00004"/>
    </source>
</evidence>
<comment type="subunit">
    <text evidence="6 12">Homodimer.</text>
</comment>
<dbReference type="GO" id="GO:0006166">
    <property type="term" value="P:purine ribonucleoside salvage"/>
    <property type="evidence" value="ECO:0007669"/>
    <property type="project" value="UniProtKB-KW"/>
</dbReference>
<comment type="similarity">
    <text evidence="5 12">Belongs to the purine/pyrimidine phosphoribosyltransferase family.</text>
</comment>
<keyword evidence="11 12" id="KW-0660">Purine salvage</keyword>
<proteinExistence type="inferred from homology"/>
<evidence type="ECO:0000256" key="9">
    <source>
        <dbReference type="ARBA" id="ARBA00022676"/>
    </source>
</evidence>
<organism evidence="14 15">
    <name type="scientific">Nakamurella leprariae</name>
    <dbReference type="NCBI Taxonomy" id="2803911"/>
    <lineage>
        <taxon>Bacteria</taxon>
        <taxon>Bacillati</taxon>
        <taxon>Actinomycetota</taxon>
        <taxon>Actinomycetes</taxon>
        <taxon>Nakamurellales</taxon>
        <taxon>Nakamurellaceae</taxon>
        <taxon>Nakamurella</taxon>
    </lineage>
</organism>
<comment type="subcellular location">
    <subcellularLocation>
        <location evidence="3 12">Cytoplasm</location>
    </subcellularLocation>
</comment>
<comment type="function">
    <text evidence="2 12">Catalyzes a salvage reaction resulting in the formation of AMP, that is energically less costly than de novo synthesis.</text>
</comment>
<dbReference type="HAMAP" id="MF_00004">
    <property type="entry name" value="Aden_phosphoribosyltr"/>
    <property type="match status" value="1"/>
</dbReference>
<keyword evidence="8 12" id="KW-0963">Cytoplasm</keyword>
<evidence type="ECO:0000256" key="3">
    <source>
        <dbReference type="ARBA" id="ARBA00004496"/>
    </source>
</evidence>
<dbReference type="InterPro" id="IPR005764">
    <property type="entry name" value="Ade_phspho_trans"/>
</dbReference>
<evidence type="ECO:0000256" key="11">
    <source>
        <dbReference type="ARBA" id="ARBA00022726"/>
    </source>
</evidence>
<dbReference type="AlphaFoldDB" id="A0A938YBZ4"/>
<dbReference type="Proteomes" id="UP000663792">
    <property type="component" value="Unassembled WGS sequence"/>
</dbReference>
<keyword evidence="9 12" id="KW-0328">Glycosyltransferase</keyword>
<gene>
    <name evidence="12" type="primary">apt</name>
    <name evidence="14" type="ORF">JL106_06990</name>
</gene>
<evidence type="ECO:0000256" key="1">
    <source>
        <dbReference type="ARBA" id="ARBA00000868"/>
    </source>
</evidence>
<dbReference type="EMBL" id="JAERWK010000008">
    <property type="protein sequence ID" value="MBM9467029.1"/>
    <property type="molecule type" value="Genomic_DNA"/>
</dbReference>
<dbReference type="GO" id="GO:0044209">
    <property type="term" value="P:AMP salvage"/>
    <property type="evidence" value="ECO:0007669"/>
    <property type="project" value="UniProtKB-UniRule"/>
</dbReference>
<comment type="pathway">
    <text evidence="4 12">Purine metabolism; AMP biosynthesis via salvage pathway; AMP from adenine: step 1/1.</text>
</comment>
<dbReference type="GO" id="GO:0003999">
    <property type="term" value="F:adenine phosphoribosyltransferase activity"/>
    <property type="evidence" value="ECO:0007669"/>
    <property type="project" value="UniProtKB-UniRule"/>
</dbReference>
<accession>A0A938YBZ4</accession>
<evidence type="ECO:0000313" key="14">
    <source>
        <dbReference type="EMBL" id="MBM9467029.1"/>
    </source>
</evidence>
<dbReference type="PANTHER" id="PTHR32315:SF3">
    <property type="entry name" value="ADENINE PHOSPHORIBOSYLTRANSFERASE"/>
    <property type="match status" value="1"/>
</dbReference>
<evidence type="ECO:0000256" key="4">
    <source>
        <dbReference type="ARBA" id="ARBA00004659"/>
    </source>
</evidence>
<evidence type="ECO:0000256" key="6">
    <source>
        <dbReference type="ARBA" id="ARBA00011738"/>
    </source>
</evidence>
<feature type="domain" description="Phosphoribosyltransferase" evidence="13">
    <location>
        <begin position="64"/>
        <end position="166"/>
    </location>
</feature>
<comment type="catalytic activity">
    <reaction evidence="1 12">
        <text>AMP + diphosphate = 5-phospho-alpha-D-ribose 1-diphosphate + adenine</text>
        <dbReference type="Rhea" id="RHEA:16609"/>
        <dbReference type="ChEBI" id="CHEBI:16708"/>
        <dbReference type="ChEBI" id="CHEBI:33019"/>
        <dbReference type="ChEBI" id="CHEBI:58017"/>
        <dbReference type="ChEBI" id="CHEBI:456215"/>
        <dbReference type="EC" id="2.4.2.7"/>
    </reaction>
</comment>
<protein>
    <recommendedName>
        <fullName evidence="7 12">Adenine phosphoribosyltransferase</fullName>
        <shortName evidence="12">APRT</shortName>
        <ecNumber evidence="7 12">2.4.2.7</ecNumber>
    </recommendedName>
</protein>
<dbReference type="GO" id="GO:0006168">
    <property type="term" value="P:adenine salvage"/>
    <property type="evidence" value="ECO:0007669"/>
    <property type="project" value="InterPro"/>
</dbReference>
<dbReference type="EC" id="2.4.2.7" evidence="7 12"/>
<dbReference type="PANTHER" id="PTHR32315">
    <property type="entry name" value="ADENINE PHOSPHORIBOSYLTRANSFERASE"/>
    <property type="match status" value="1"/>
</dbReference>
<dbReference type="Gene3D" id="3.40.50.2020">
    <property type="match status" value="1"/>
</dbReference>
<dbReference type="InterPro" id="IPR000836">
    <property type="entry name" value="PRTase_dom"/>
</dbReference>
<dbReference type="GO" id="GO:0005737">
    <property type="term" value="C:cytoplasm"/>
    <property type="evidence" value="ECO:0007669"/>
    <property type="project" value="UniProtKB-SubCell"/>
</dbReference>
<dbReference type="GO" id="GO:0016208">
    <property type="term" value="F:AMP binding"/>
    <property type="evidence" value="ECO:0007669"/>
    <property type="project" value="TreeGrafter"/>
</dbReference>
<evidence type="ECO:0000256" key="8">
    <source>
        <dbReference type="ARBA" id="ARBA00022490"/>
    </source>
</evidence>
<comment type="caution">
    <text evidence="14">The sequence shown here is derived from an EMBL/GenBank/DDBJ whole genome shotgun (WGS) entry which is preliminary data.</text>
</comment>
<evidence type="ECO:0000256" key="5">
    <source>
        <dbReference type="ARBA" id="ARBA00008391"/>
    </source>
</evidence>
<dbReference type="CDD" id="cd06223">
    <property type="entry name" value="PRTases_typeI"/>
    <property type="match status" value="1"/>
</dbReference>